<gene>
    <name evidence="3" type="ORF">BJX66DRAFT_305394</name>
</gene>
<sequence>MPRKRRVQDKKCDGCGVVGHLWRNCPAMLARINASRSTPETSRDGPENQEECAECGLVGHGPEQCPLGMMVLLHSAFTSRARRERRMRLNQSGSKKPCANQSGTNKPSAQQSAAGPRNYGTRKQPAPSNQPDARQPAPKEPATESHGSNQGIGDQSADLRAPVRRSSW</sequence>
<name>A0ABR4G426_9EURO</name>
<protein>
    <recommendedName>
        <fullName evidence="2">CCHC-type domain-containing protein</fullName>
    </recommendedName>
</protein>
<reference evidence="3 4" key="1">
    <citation type="submission" date="2024-07" db="EMBL/GenBank/DDBJ databases">
        <title>Section-level genome sequencing and comparative genomics of Aspergillus sections Usti and Cavernicolus.</title>
        <authorList>
            <consortium name="Lawrence Berkeley National Laboratory"/>
            <person name="Nybo J.L."/>
            <person name="Vesth T.C."/>
            <person name="Theobald S."/>
            <person name="Frisvad J.C."/>
            <person name="Larsen T.O."/>
            <person name="Kjaerboelling I."/>
            <person name="Rothschild-Mancinelli K."/>
            <person name="Lyhne E.K."/>
            <person name="Kogle M.E."/>
            <person name="Barry K."/>
            <person name="Clum A."/>
            <person name="Na H."/>
            <person name="Ledsgaard L."/>
            <person name="Lin J."/>
            <person name="Lipzen A."/>
            <person name="Kuo A."/>
            <person name="Riley R."/>
            <person name="Mondo S."/>
            <person name="Labutti K."/>
            <person name="Haridas S."/>
            <person name="Pangalinan J."/>
            <person name="Salamov A.A."/>
            <person name="Simmons B.A."/>
            <person name="Magnuson J.K."/>
            <person name="Chen J."/>
            <person name="Drula E."/>
            <person name="Henrissat B."/>
            <person name="Wiebenga A."/>
            <person name="Lubbers R.J."/>
            <person name="Gomes A.C."/>
            <person name="Makela M.R."/>
            <person name="Stajich J."/>
            <person name="Grigoriev I.V."/>
            <person name="Mortensen U.H."/>
            <person name="De Vries R.P."/>
            <person name="Baker S.E."/>
            <person name="Andersen M.R."/>
        </authorList>
    </citation>
    <scope>NUCLEOTIDE SEQUENCE [LARGE SCALE GENOMIC DNA]</scope>
    <source>
        <strain evidence="3 4">CBS 209.92</strain>
    </source>
</reference>
<feature type="region of interest" description="Disordered" evidence="1">
    <location>
        <begin position="82"/>
        <end position="168"/>
    </location>
</feature>
<dbReference type="InterPro" id="IPR036875">
    <property type="entry name" value="Znf_CCHC_sf"/>
</dbReference>
<feature type="compositionally biased region" description="Polar residues" evidence="1">
    <location>
        <begin position="89"/>
        <end position="113"/>
    </location>
</feature>
<comment type="caution">
    <text evidence="3">The sequence shown here is derived from an EMBL/GenBank/DDBJ whole genome shotgun (WGS) entry which is preliminary data.</text>
</comment>
<evidence type="ECO:0000256" key="1">
    <source>
        <dbReference type="SAM" id="MobiDB-lite"/>
    </source>
</evidence>
<dbReference type="EMBL" id="JBFTWV010000053">
    <property type="protein sequence ID" value="KAL2793775.1"/>
    <property type="molecule type" value="Genomic_DNA"/>
</dbReference>
<evidence type="ECO:0000259" key="2">
    <source>
        <dbReference type="SMART" id="SM00343"/>
    </source>
</evidence>
<dbReference type="SUPFAM" id="SSF57756">
    <property type="entry name" value="Retrovirus zinc finger-like domains"/>
    <property type="match status" value="1"/>
</dbReference>
<dbReference type="InterPro" id="IPR001878">
    <property type="entry name" value="Znf_CCHC"/>
</dbReference>
<keyword evidence="4" id="KW-1185">Reference proteome</keyword>
<dbReference type="Proteomes" id="UP001610563">
    <property type="component" value="Unassembled WGS sequence"/>
</dbReference>
<evidence type="ECO:0000313" key="4">
    <source>
        <dbReference type="Proteomes" id="UP001610563"/>
    </source>
</evidence>
<accession>A0ABR4G426</accession>
<feature type="domain" description="CCHC-type" evidence="2">
    <location>
        <begin position="11"/>
        <end position="27"/>
    </location>
</feature>
<proteinExistence type="predicted"/>
<dbReference type="Gene3D" id="4.10.60.10">
    <property type="entry name" value="Zinc finger, CCHC-type"/>
    <property type="match status" value="1"/>
</dbReference>
<dbReference type="SMART" id="SM00343">
    <property type="entry name" value="ZnF_C2HC"/>
    <property type="match status" value="2"/>
</dbReference>
<feature type="domain" description="CCHC-type" evidence="2">
    <location>
        <begin position="51"/>
        <end position="67"/>
    </location>
</feature>
<evidence type="ECO:0000313" key="3">
    <source>
        <dbReference type="EMBL" id="KAL2793775.1"/>
    </source>
</evidence>
<organism evidence="3 4">
    <name type="scientific">Aspergillus keveii</name>
    <dbReference type="NCBI Taxonomy" id="714993"/>
    <lineage>
        <taxon>Eukaryota</taxon>
        <taxon>Fungi</taxon>
        <taxon>Dikarya</taxon>
        <taxon>Ascomycota</taxon>
        <taxon>Pezizomycotina</taxon>
        <taxon>Eurotiomycetes</taxon>
        <taxon>Eurotiomycetidae</taxon>
        <taxon>Eurotiales</taxon>
        <taxon>Aspergillaceae</taxon>
        <taxon>Aspergillus</taxon>
        <taxon>Aspergillus subgen. Nidulantes</taxon>
    </lineage>
</organism>